<dbReference type="EMBL" id="JAESDN010000011">
    <property type="protein sequence ID" value="KAG7043681.1"/>
    <property type="molecule type" value="Genomic_DNA"/>
</dbReference>
<accession>A0A9P7QX84</accession>
<gene>
    <name evidence="1" type="ORF">JMJ77_011503</name>
</gene>
<reference evidence="1" key="1">
    <citation type="submission" date="2021-05" db="EMBL/GenBank/DDBJ databases">
        <title>Comparative genomics of three Colletotrichum scovillei strains and genetic complementation revealed genes involved fungal growth and virulence on chili pepper.</title>
        <authorList>
            <person name="Hsieh D.-K."/>
            <person name="Chuang S.-C."/>
            <person name="Chen C.-Y."/>
            <person name="Chao Y.-T."/>
            <person name="Lu M.-Y.J."/>
            <person name="Lee M.-H."/>
            <person name="Shih M.-C."/>
        </authorList>
    </citation>
    <scope>NUCLEOTIDE SEQUENCE</scope>
    <source>
        <strain evidence="1">Coll-153</strain>
    </source>
</reference>
<dbReference type="Proteomes" id="UP000699042">
    <property type="component" value="Unassembled WGS sequence"/>
</dbReference>
<keyword evidence="2" id="KW-1185">Reference proteome</keyword>
<sequence>MTQAGKTLRMSALVRQTSHPRRLTCQRTIRNAKCGGQTTRLGLEGDKEFGVTTTTWKVSILPIHGVTGSSEAESGIVIVGNWMNGTLPEEIAVIATLQAQ</sequence>
<comment type="caution">
    <text evidence="1">The sequence shown here is derived from an EMBL/GenBank/DDBJ whole genome shotgun (WGS) entry which is preliminary data.</text>
</comment>
<protein>
    <submittedName>
        <fullName evidence="1">Uncharacterized protein</fullName>
    </submittedName>
</protein>
<evidence type="ECO:0000313" key="1">
    <source>
        <dbReference type="EMBL" id="KAG7043681.1"/>
    </source>
</evidence>
<organism evidence="1 2">
    <name type="scientific">Colletotrichum scovillei</name>
    <dbReference type="NCBI Taxonomy" id="1209932"/>
    <lineage>
        <taxon>Eukaryota</taxon>
        <taxon>Fungi</taxon>
        <taxon>Dikarya</taxon>
        <taxon>Ascomycota</taxon>
        <taxon>Pezizomycotina</taxon>
        <taxon>Sordariomycetes</taxon>
        <taxon>Hypocreomycetidae</taxon>
        <taxon>Glomerellales</taxon>
        <taxon>Glomerellaceae</taxon>
        <taxon>Colletotrichum</taxon>
        <taxon>Colletotrichum acutatum species complex</taxon>
    </lineage>
</organism>
<name>A0A9P7QX84_9PEZI</name>
<dbReference type="AlphaFoldDB" id="A0A9P7QX84"/>
<evidence type="ECO:0000313" key="2">
    <source>
        <dbReference type="Proteomes" id="UP000699042"/>
    </source>
</evidence>
<proteinExistence type="predicted"/>